<keyword evidence="1" id="KW-0378">Hydrolase</keyword>
<organism evidence="1 2">
    <name type="scientific">Enterobacter asburiae</name>
    <dbReference type="NCBI Taxonomy" id="61645"/>
    <lineage>
        <taxon>Bacteria</taxon>
        <taxon>Pseudomonadati</taxon>
        <taxon>Pseudomonadota</taxon>
        <taxon>Gammaproteobacteria</taxon>
        <taxon>Enterobacterales</taxon>
        <taxon>Enterobacteriaceae</taxon>
        <taxon>Enterobacter</taxon>
        <taxon>Enterobacter cloacae complex</taxon>
    </lineage>
</organism>
<comment type="caution">
    <text evidence="1">The sequence shown here is derived from an EMBL/GenBank/DDBJ whole genome shotgun (WGS) entry which is preliminary data.</text>
</comment>
<dbReference type="Gene3D" id="1.10.30.50">
    <property type="match status" value="1"/>
</dbReference>
<proteinExistence type="predicted"/>
<dbReference type="RefSeq" id="WP_053504470.1">
    <property type="nucleotide sequence ID" value="NZ_JAELXN010000065.1"/>
</dbReference>
<evidence type="ECO:0000313" key="1">
    <source>
        <dbReference type="EMBL" id="MBJ6597502.1"/>
    </source>
</evidence>
<sequence length="216" mass="24640">MTESKYGSGLPHAHAACIVDGCELSVRSRNSHYCEKHYMRVRRHGTTEKLSTRKDGKLEHTGGYLLVYAPDHPLACGSPRVYEHRKVYYDKHGAGPFRCHWCAKTVGWDTLHIDHLDDCKTNNEPDNLVPSCPVCNQKRGVDKMRKTMRENSDRRYTAHGKTMCLNEWADYLGISRNSIEYRLKAGWDISKVFSPRIGNSGPPSRKLAKIVHESVK</sequence>
<keyword evidence="1" id="KW-0540">Nuclease</keyword>
<name>A0A8I1G5S1_ENTAS</name>
<dbReference type="InterPro" id="IPR003615">
    <property type="entry name" value="HNH_nuc"/>
</dbReference>
<dbReference type="GO" id="GO:0004519">
    <property type="term" value="F:endonuclease activity"/>
    <property type="evidence" value="ECO:0007669"/>
    <property type="project" value="UniProtKB-KW"/>
</dbReference>
<gene>
    <name evidence="1" type="ORF">JGT27_17560</name>
</gene>
<keyword evidence="1" id="KW-0255">Endonuclease</keyword>
<dbReference type="EMBL" id="JAELXN010000065">
    <property type="protein sequence ID" value="MBJ6597502.1"/>
    <property type="molecule type" value="Genomic_DNA"/>
</dbReference>
<evidence type="ECO:0000313" key="2">
    <source>
        <dbReference type="Proteomes" id="UP000641429"/>
    </source>
</evidence>
<dbReference type="Proteomes" id="UP000641429">
    <property type="component" value="Unassembled WGS sequence"/>
</dbReference>
<dbReference type="AlphaFoldDB" id="A0A8I1G5S1"/>
<reference evidence="1" key="1">
    <citation type="submission" date="2020-12" db="EMBL/GenBank/DDBJ databases">
        <title>Molecular epidemiology of VIM- metallo-b-lactamase-producing Enterobacter cloacae complex isolated in France between 2015 and 2018.</title>
        <authorList>
            <person name="Emeraud C."/>
            <person name="Petit C."/>
            <person name="Bonnin R."/>
            <person name="Naas T."/>
            <person name="Dortet L."/>
        </authorList>
    </citation>
    <scope>NUCLEOTIDE SEQUENCE</scope>
    <source>
        <strain evidence="1">170C2</strain>
    </source>
</reference>
<protein>
    <submittedName>
        <fullName evidence="1">HNH endonuclease</fullName>
    </submittedName>
</protein>
<accession>A0A8I1G5S1</accession>
<dbReference type="CDD" id="cd00085">
    <property type="entry name" value="HNHc"/>
    <property type="match status" value="1"/>
</dbReference>